<dbReference type="PANTHER" id="PTHR12740">
    <property type="entry name" value="JNK1/MAPK8-ASSOCIATED MEMBRANE PROTEIN"/>
    <property type="match status" value="1"/>
</dbReference>
<keyword evidence="4" id="KW-0812">Transmembrane</keyword>
<evidence type="ECO:0000256" key="1">
    <source>
        <dbReference type="ARBA" id="ARBA00009995"/>
    </source>
</evidence>
<gene>
    <name evidence="5" type="primary">jg20344</name>
    <name evidence="5" type="ORF">PAEG_LOCUS11654</name>
</gene>
<evidence type="ECO:0000313" key="6">
    <source>
        <dbReference type="Proteomes" id="UP000838756"/>
    </source>
</evidence>
<feature type="transmembrane region" description="Helical" evidence="4">
    <location>
        <begin position="491"/>
        <end position="513"/>
    </location>
</feature>
<keyword evidence="4" id="KW-0472">Membrane</keyword>
<dbReference type="PROSITE" id="PS00375">
    <property type="entry name" value="UDPGT"/>
    <property type="match status" value="1"/>
</dbReference>
<dbReference type="AlphaFoldDB" id="A0A8S4RA35"/>
<evidence type="ECO:0000256" key="2">
    <source>
        <dbReference type="ARBA" id="ARBA00022676"/>
    </source>
</evidence>
<dbReference type="GO" id="GO:0016020">
    <property type="term" value="C:membrane"/>
    <property type="evidence" value="ECO:0007669"/>
    <property type="project" value="InterPro"/>
</dbReference>
<dbReference type="GO" id="GO:0031625">
    <property type="term" value="F:ubiquitin protein ligase binding"/>
    <property type="evidence" value="ECO:0007669"/>
    <property type="project" value="TreeGrafter"/>
</dbReference>
<dbReference type="Gene3D" id="3.40.50.2000">
    <property type="entry name" value="Glycogen Phosphorylase B"/>
    <property type="match status" value="1"/>
</dbReference>
<keyword evidence="6" id="KW-1185">Reference proteome</keyword>
<keyword evidence="3" id="KW-0808">Transferase</keyword>
<dbReference type="OrthoDB" id="5835829at2759"/>
<dbReference type="Proteomes" id="UP000838756">
    <property type="component" value="Unassembled WGS sequence"/>
</dbReference>
<sequence length="557" mass="62623">MMTAYPGQFAYPDAERIVELNVGQESSAYWEEYRALLTNTDDYYPRMRATNDFSIKLAVAQLKSKPMKALLANPNIKFDLVITEADVPLLYAAADKYEAPHIAITASSGRIHQYESKGSSVHPTLYPDVNSLNYRNLSGWQKMVEINRYIQTKNEYYNTYLPRCDVAANKIFGLKRPLQEVEQDIDLLFVASNPVFIGNRPSTPGVIYVDRMHIKPGFALPEELKVALDSATRGAVYFSLGAFQEAEQLSPKLLQTLADAFRELPFLVLWKIGNTTMINDLPKNIISSEWLPQQEILAHTNLKAFITNGGGRSLEEAVFYGVPIIGLPIVRSRKVFIQEITRYDAGEILDLYHLEKEGLIDVISEVVSNDKYKNAMSKLKRTVQDNLLSGPDMAVWWTEYVLQNGGAKHLRSSAAGLRLYCGRTELENGSWSECGACPRGFRTNATSYCVECSEEPTLYDWQYLGFMVLLPLVLHLFFIDMVAAGNRNSTIVTQLICAFLEVVIGTLAALIVLPPTGSIDLHVCSPMALSDWYTLLHNPQPDYRETLHCTQEAVYPL</sequence>
<protein>
    <submittedName>
        <fullName evidence="5">Jg20344 protein</fullName>
    </submittedName>
</protein>
<dbReference type="EMBL" id="CAKXAJ010024996">
    <property type="protein sequence ID" value="CAH2233720.1"/>
    <property type="molecule type" value="Genomic_DNA"/>
</dbReference>
<dbReference type="InterPro" id="IPR008485">
    <property type="entry name" value="JAMP"/>
</dbReference>
<evidence type="ECO:0000256" key="3">
    <source>
        <dbReference type="ARBA" id="ARBA00022679"/>
    </source>
</evidence>
<proteinExistence type="inferred from homology"/>
<dbReference type="InterPro" id="IPR002213">
    <property type="entry name" value="UDP_glucos_trans"/>
</dbReference>
<dbReference type="InterPro" id="IPR035595">
    <property type="entry name" value="UDP_glycos_trans_CS"/>
</dbReference>
<dbReference type="GO" id="GO:0036503">
    <property type="term" value="P:ERAD pathway"/>
    <property type="evidence" value="ECO:0007669"/>
    <property type="project" value="TreeGrafter"/>
</dbReference>
<name>A0A8S4RA35_9NEOP</name>
<feature type="transmembrane region" description="Helical" evidence="4">
    <location>
        <begin position="461"/>
        <end position="479"/>
    </location>
</feature>
<evidence type="ECO:0000313" key="5">
    <source>
        <dbReference type="EMBL" id="CAH2233720.1"/>
    </source>
</evidence>
<comment type="caution">
    <text evidence="5">The sequence shown here is derived from an EMBL/GenBank/DDBJ whole genome shotgun (WGS) entry which is preliminary data.</text>
</comment>
<dbReference type="GO" id="GO:0008194">
    <property type="term" value="F:UDP-glycosyltransferase activity"/>
    <property type="evidence" value="ECO:0007669"/>
    <property type="project" value="InterPro"/>
</dbReference>
<keyword evidence="4" id="KW-1133">Transmembrane helix</keyword>
<dbReference type="FunFam" id="3.40.50.2000:FF:000050">
    <property type="entry name" value="UDP-glucuronosyltransferase"/>
    <property type="match status" value="1"/>
</dbReference>
<accession>A0A8S4RA35</accession>
<organism evidence="5 6">
    <name type="scientific">Pararge aegeria aegeria</name>
    <dbReference type="NCBI Taxonomy" id="348720"/>
    <lineage>
        <taxon>Eukaryota</taxon>
        <taxon>Metazoa</taxon>
        <taxon>Ecdysozoa</taxon>
        <taxon>Arthropoda</taxon>
        <taxon>Hexapoda</taxon>
        <taxon>Insecta</taxon>
        <taxon>Pterygota</taxon>
        <taxon>Neoptera</taxon>
        <taxon>Endopterygota</taxon>
        <taxon>Lepidoptera</taxon>
        <taxon>Glossata</taxon>
        <taxon>Ditrysia</taxon>
        <taxon>Papilionoidea</taxon>
        <taxon>Nymphalidae</taxon>
        <taxon>Satyrinae</taxon>
        <taxon>Satyrini</taxon>
        <taxon>Parargina</taxon>
        <taxon>Pararge</taxon>
    </lineage>
</organism>
<reference evidence="5" key="1">
    <citation type="submission" date="2022-03" db="EMBL/GenBank/DDBJ databases">
        <authorList>
            <person name="Lindestad O."/>
        </authorList>
    </citation>
    <scope>NUCLEOTIDE SEQUENCE</scope>
</reference>
<comment type="similarity">
    <text evidence="1">Belongs to the UDP-glycosyltransferase family.</text>
</comment>
<evidence type="ECO:0000256" key="4">
    <source>
        <dbReference type="SAM" id="Phobius"/>
    </source>
</evidence>
<dbReference type="GO" id="GO:0006986">
    <property type="term" value="P:response to unfolded protein"/>
    <property type="evidence" value="ECO:0007669"/>
    <property type="project" value="InterPro"/>
</dbReference>
<dbReference type="SUPFAM" id="SSF53756">
    <property type="entry name" value="UDP-Glycosyltransferase/glycogen phosphorylase"/>
    <property type="match status" value="1"/>
</dbReference>
<dbReference type="PANTHER" id="PTHR12740:SF4">
    <property type="entry name" value="JNK1_MAPK8-ASSOCIATED MEMBRANE PROTEIN"/>
    <property type="match status" value="1"/>
</dbReference>
<keyword evidence="2" id="KW-0328">Glycosyltransferase</keyword>
<dbReference type="CDD" id="cd03784">
    <property type="entry name" value="GT1_Gtf-like"/>
    <property type="match status" value="1"/>
</dbReference>
<dbReference type="Pfam" id="PF05571">
    <property type="entry name" value="JAMP"/>
    <property type="match status" value="1"/>
</dbReference>